<dbReference type="Gene3D" id="1.10.10.10">
    <property type="entry name" value="Winged helix-like DNA-binding domain superfamily/Winged helix DNA-binding domain"/>
    <property type="match status" value="1"/>
</dbReference>
<evidence type="ECO:0000256" key="3">
    <source>
        <dbReference type="ARBA" id="ARBA00023015"/>
    </source>
</evidence>
<proteinExistence type="inferred from homology"/>
<comment type="similarity">
    <text evidence="1">In the C-terminal section; belongs to the class-I pyridoxal-phosphate-dependent aminotransferase family.</text>
</comment>
<evidence type="ECO:0000256" key="5">
    <source>
        <dbReference type="ARBA" id="ARBA00023163"/>
    </source>
</evidence>
<accession>A0A939DXS6</accession>
<dbReference type="Pfam" id="PF00392">
    <property type="entry name" value="GntR"/>
    <property type="match status" value="1"/>
</dbReference>
<evidence type="ECO:0000256" key="1">
    <source>
        <dbReference type="ARBA" id="ARBA00005384"/>
    </source>
</evidence>
<sequence length="445" mass="48444">MTGNGAMPAWARRDVFPDVTPRGIASSIATSIRDDVIAPGEALPTVRDLAAELRVSPSTISAAWGLLKRRGLIAGTGKSGVRVTSASGQVRRLELMSTVPGTRDLRLLHPDVSLLPALDQALIGAAQQPNLNEYYDSPILPELETAIAPTWPVRSHRFAVANGGADAIWAVLHAHSVPGDRVVVEMPTQPQLISLMVDLGLSIVPVPYGPDGLDERALRDALQTLPAAVFLQPRSQAPTGRSMTRENRDRIVSHMSGRHQPLVIEYDDLGPLSRREYWSTAELRPAHTVVIRSYEKSYGPDLRLAVIGGPDEVIQRAHAEIRLTRQWTSRILQSALLWMLRDGATEQQVQRARAEYGARLDAFTEALRARGVDVDSDDGFCAWVPVHDEGRTIEALALQGVVALRGESSWSAPNPPHVRIATSRLPVEDADAIADALVRTGEVTR</sequence>
<reference evidence="7" key="1">
    <citation type="submission" date="2020-12" db="EMBL/GenBank/DDBJ databases">
        <title>PHA producing bacteria isolated from mangrove.</title>
        <authorList>
            <person name="Zheng W."/>
            <person name="Yu S."/>
            <person name="Huang Y."/>
        </authorList>
    </citation>
    <scope>NUCLEOTIDE SEQUENCE</scope>
    <source>
        <strain evidence="7">GN8-5</strain>
    </source>
</reference>
<dbReference type="PANTHER" id="PTHR46577:SF1">
    <property type="entry name" value="HTH-TYPE TRANSCRIPTIONAL REGULATORY PROTEIN GABR"/>
    <property type="match status" value="1"/>
</dbReference>
<name>A0A939DXS6_9MICO</name>
<dbReference type="InterPro" id="IPR036388">
    <property type="entry name" value="WH-like_DNA-bd_sf"/>
</dbReference>
<evidence type="ECO:0000313" key="8">
    <source>
        <dbReference type="Proteomes" id="UP000664385"/>
    </source>
</evidence>
<evidence type="ECO:0000313" key="7">
    <source>
        <dbReference type="EMBL" id="MBN8206866.1"/>
    </source>
</evidence>
<dbReference type="AlphaFoldDB" id="A0A939DXS6"/>
<dbReference type="InterPro" id="IPR036390">
    <property type="entry name" value="WH_DNA-bd_sf"/>
</dbReference>
<dbReference type="InterPro" id="IPR051446">
    <property type="entry name" value="HTH_trans_reg/aminotransferase"/>
</dbReference>
<dbReference type="InterPro" id="IPR004839">
    <property type="entry name" value="Aminotransferase_I/II_large"/>
</dbReference>
<keyword evidence="5" id="KW-0804">Transcription</keyword>
<dbReference type="CDD" id="cd00609">
    <property type="entry name" value="AAT_like"/>
    <property type="match status" value="1"/>
</dbReference>
<dbReference type="RefSeq" id="WP_206551651.1">
    <property type="nucleotide sequence ID" value="NZ_CP063379.1"/>
</dbReference>
<gene>
    <name evidence="7" type="ORF">JF543_12985</name>
</gene>
<dbReference type="EMBL" id="JAEMWU010000003">
    <property type="protein sequence ID" value="MBN8206866.1"/>
    <property type="molecule type" value="Genomic_DNA"/>
</dbReference>
<dbReference type="GO" id="GO:0008483">
    <property type="term" value="F:transaminase activity"/>
    <property type="evidence" value="ECO:0007669"/>
    <property type="project" value="UniProtKB-KW"/>
</dbReference>
<evidence type="ECO:0000259" key="6">
    <source>
        <dbReference type="PROSITE" id="PS50949"/>
    </source>
</evidence>
<dbReference type="GO" id="GO:0003677">
    <property type="term" value="F:DNA binding"/>
    <property type="evidence" value="ECO:0007669"/>
    <property type="project" value="UniProtKB-KW"/>
</dbReference>
<keyword evidence="7" id="KW-0032">Aminotransferase</keyword>
<keyword evidence="2" id="KW-0663">Pyridoxal phosphate</keyword>
<dbReference type="GO" id="GO:0030170">
    <property type="term" value="F:pyridoxal phosphate binding"/>
    <property type="evidence" value="ECO:0007669"/>
    <property type="project" value="InterPro"/>
</dbReference>
<dbReference type="Gene3D" id="3.40.640.10">
    <property type="entry name" value="Type I PLP-dependent aspartate aminotransferase-like (Major domain)"/>
    <property type="match status" value="1"/>
</dbReference>
<dbReference type="SUPFAM" id="SSF46785">
    <property type="entry name" value="Winged helix' DNA-binding domain"/>
    <property type="match status" value="1"/>
</dbReference>
<keyword evidence="7" id="KW-0808">Transferase</keyword>
<dbReference type="Proteomes" id="UP000664385">
    <property type="component" value="Unassembled WGS sequence"/>
</dbReference>
<dbReference type="SMART" id="SM00345">
    <property type="entry name" value="HTH_GNTR"/>
    <property type="match status" value="1"/>
</dbReference>
<feature type="domain" description="HTH gntR-type" evidence="6">
    <location>
        <begin position="18"/>
        <end position="86"/>
    </location>
</feature>
<dbReference type="InterPro" id="IPR000524">
    <property type="entry name" value="Tscrpt_reg_HTH_GntR"/>
</dbReference>
<dbReference type="InterPro" id="IPR015421">
    <property type="entry name" value="PyrdxlP-dep_Trfase_major"/>
</dbReference>
<comment type="caution">
    <text evidence="7">The sequence shown here is derived from an EMBL/GenBank/DDBJ whole genome shotgun (WGS) entry which is preliminary data.</text>
</comment>
<dbReference type="GO" id="GO:0003700">
    <property type="term" value="F:DNA-binding transcription factor activity"/>
    <property type="evidence" value="ECO:0007669"/>
    <property type="project" value="InterPro"/>
</dbReference>
<keyword evidence="3" id="KW-0805">Transcription regulation</keyword>
<dbReference type="PROSITE" id="PS50949">
    <property type="entry name" value="HTH_GNTR"/>
    <property type="match status" value="1"/>
</dbReference>
<dbReference type="PANTHER" id="PTHR46577">
    <property type="entry name" value="HTH-TYPE TRANSCRIPTIONAL REGULATORY PROTEIN GABR"/>
    <property type="match status" value="1"/>
</dbReference>
<evidence type="ECO:0000256" key="4">
    <source>
        <dbReference type="ARBA" id="ARBA00023125"/>
    </source>
</evidence>
<dbReference type="SUPFAM" id="SSF53383">
    <property type="entry name" value="PLP-dependent transferases"/>
    <property type="match status" value="1"/>
</dbReference>
<dbReference type="InterPro" id="IPR015424">
    <property type="entry name" value="PyrdxlP-dep_Trfase"/>
</dbReference>
<organism evidence="7 8">
    <name type="scientific">Microbacterium esteraromaticum</name>
    <dbReference type="NCBI Taxonomy" id="57043"/>
    <lineage>
        <taxon>Bacteria</taxon>
        <taxon>Bacillati</taxon>
        <taxon>Actinomycetota</taxon>
        <taxon>Actinomycetes</taxon>
        <taxon>Micrococcales</taxon>
        <taxon>Microbacteriaceae</taxon>
        <taxon>Microbacterium</taxon>
    </lineage>
</organism>
<protein>
    <submittedName>
        <fullName evidence="7">PLP-dependent aminotransferase family protein</fullName>
    </submittedName>
</protein>
<keyword evidence="4" id="KW-0238">DNA-binding</keyword>
<dbReference type="Pfam" id="PF00155">
    <property type="entry name" value="Aminotran_1_2"/>
    <property type="match status" value="1"/>
</dbReference>
<evidence type="ECO:0000256" key="2">
    <source>
        <dbReference type="ARBA" id="ARBA00022898"/>
    </source>
</evidence>